<evidence type="ECO:0000256" key="7">
    <source>
        <dbReference type="SAM" id="MobiDB-lite"/>
    </source>
</evidence>
<evidence type="ECO:0000313" key="9">
    <source>
        <dbReference type="EMBL" id="WAR03163.1"/>
    </source>
</evidence>
<keyword evidence="10" id="KW-1185">Reference proteome</keyword>
<keyword evidence="4" id="KW-0226">DNA condensation</keyword>
<dbReference type="EMBL" id="CP111015">
    <property type="protein sequence ID" value="WAR03163.1"/>
    <property type="molecule type" value="Genomic_DNA"/>
</dbReference>
<reference evidence="9" key="1">
    <citation type="submission" date="2022-11" db="EMBL/GenBank/DDBJ databases">
        <title>Centuries of genome instability and evolution in soft-shell clam transmissible cancer (bioRxiv).</title>
        <authorList>
            <person name="Hart S.F.M."/>
            <person name="Yonemitsu M.A."/>
            <person name="Giersch R.M."/>
            <person name="Beal B.F."/>
            <person name="Arriagada G."/>
            <person name="Davis B.W."/>
            <person name="Ostrander E.A."/>
            <person name="Goff S.P."/>
            <person name="Metzger M.J."/>
        </authorList>
    </citation>
    <scope>NUCLEOTIDE SEQUENCE</scope>
    <source>
        <strain evidence="9">MELC-2E11</strain>
        <tissue evidence="9">Siphon/mantle</tissue>
    </source>
</reference>
<dbReference type="InterPro" id="IPR016024">
    <property type="entry name" value="ARM-type_fold"/>
</dbReference>
<gene>
    <name evidence="9" type="ORF">MAR_009721</name>
</gene>
<feature type="compositionally biased region" description="Basic residues" evidence="7">
    <location>
        <begin position="1154"/>
        <end position="1164"/>
    </location>
</feature>
<evidence type="ECO:0000259" key="8">
    <source>
        <dbReference type="Pfam" id="PF12717"/>
    </source>
</evidence>
<evidence type="ECO:0000313" key="10">
    <source>
        <dbReference type="Proteomes" id="UP001164746"/>
    </source>
</evidence>
<dbReference type="InterPro" id="IPR032682">
    <property type="entry name" value="Cnd1_C"/>
</dbReference>
<keyword evidence="2" id="KW-0132">Cell division</keyword>
<evidence type="ECO:0000256" key="4">
    <source>
        <dbReference type="ARBA" id="ARBA00023067"/>
    </source>
</evidence>
<dbReference type="Gene3D" id="1.25.10.10">
    <property type="entry name" value="Leucine-rich Repeat Variant"/>
    <property type="match status" value="1"/>
</dbReference>
<name>A0ABY7DZK0_MYAAR</name>
<evidence type="ECO:0000256" key="2">
    <source>
        <dbReference type="ARBA" id="ARBA00022618"/>
    </source>
</evidence>
<dbReference type="InterPro" id="IPR026971">
    <property type="entry name" value="CND1/NCAPD3"/>
</dbReference>
<evidence type="ECO:0000256" key="1">
    <source>
        <dbReference type="ARBA" id="ARBA00004123"/>
    </source>
</evidence>
<dbReference type="SUPFAM" id="SSF48371">
    <property type="entry name" value="ARM repeat"/>
    <property type="match status" value="1"/>
</dbReference>
<dbReference type="InterPro" id="IPR026003">
    <property type="entry name" value="Cohesin_HEAT"/>
</dbReference>
<dbReference type="Pfam" id="PF12765">
    <property type="entry name" value="Cohesin_HEAT"/>
    <property type="match status" value="1"/>
</dbReference>
<feature type="region of interest" description="Disordered" evidence="7">
    <location>
        <begin position="1118"/>
        <end position="1164"/>
    </location>
</feature>
<evidence type="ECO:0000256" key="5">
    <source>
        <dbReference type="ARBA" id="ARBA00023242"/>
    </source>
</evidence>
<evidence type="ECO:0000256" key="6">
    <source>
        <dbReference type="ARBA" id="ARBA00023306"/>
    </source>
</evidence>
<evidence type="ECO:0000256" key="3">
    <source>
        <dbReference type="ARBA" id="ARBA00022776"/>
    </source>
</evidence>
<accession>A0ABY7DZK0</accession>
<comment type="subcellular location">
    <subcellularLocation>
        <location evidence="1">Nucleus</location>
    </subcellularLocation>
</comment>
<keyword evidence="5" id="KW-0539">Nucleus</keyword>
<keyword evidence="6" id="KW-0131">Cell cycle</keyword>
<dbReference type="InterPro" id="IPR011989">
    <property type="entry name" value="ARM-like"/>
</dbReference>
<feature type="region of interest" description="Disordered" evidence="7">
    <location>
        <begin position="888"/>
        <end position="958"/>
    </location>
</feature>
<protein>
    <submittedName>
        <fullName evidence="9">CNDD3-like protein</fullName>
    </submittedName>
</protein>
<feature type="domain" description="Condensin complex subunit 1 C-terminal" evidence="8">
    <location>
        <begin position="622"/>
        <end position="724"/>
    </location>
</feature>
<feature type="region of interest" description="Disordered" evidence="7">
    <location>
        <begin position="984"/>
        <end position="1011"/>
    </location>
</feature>
<dbReference type="PANTHER" id="PTHR14222:SF1">
    <property type="entry name" value="CONDENSIN-2 COMPLEX SUBUNIT D3"/>
    <property type="match status" value="1"/>
</dbReference>
<sequence>MAETDELLKTLGILPLEKISEDWVKGVWESDFTDVSGMDEDVILDWDPGQILPALASMEVGGEDGEDEDDNEDQELAPQEVASLRSQLHKLLVDEVLFLERFSLRQSLSSSLHTVQGLKALCSALHGHVSSLMNAIHNRGFALEIVSALLATPERAPTEAVATEMRPYITHKSLLGILLDRCSDKAPTVRARAITCFSQCLMSVAVDSVVSSGEGTEMTIAQQTIEGASGVLEGQTTAADQITPLNRVHLTPGFDPNLSDSEGVFSMLRRRLNDERVNVRKAALHALEAAVRFQMPNYTEQNLSCLKDHCRDPGLSVRKQALQSLTDLLADFPTDIIIQTRYLQKACHHWSRQGKIKPGLISALESHINTDNDSAAWMLLAQIAPAAPKIKPAFLLDYWYSHSAGNCPVEVMERVLTVMKSVAKHLPTESRLIEDLKSRLLKFDSQPELIAITVATLSKLCSVKSSESGNNSLETEWATELLTACDKFLSKVVLQIDDQIVCYLFTLGEVVQLCPGRVPKRVFLLVQSMIAAPCITPLPPSQAHSGSSDVLSSSHGSVETQGTQFTQGTQPLTQFRGSQMSNRVRAFAFITLGKLCLQHEGLAKKCIAALARELEVATDPAIRNNVMIVMCDLCVRYTTTANNYIINIASCLKDGSRLVRKQTLTLITRLLQEDFLKWKGALFFRFISTLLDESQEISKFAEFCLVHMLIQRHPTMFFQHFLESRMRLYQFMMEQMSDDHRFQMQGKLVQEVLGGVVDNLLPINDDSRDLIKDTLAILSSKEIKLSSLKVRPAEEMALDEQEMAAVVMATAKKTLITQVVKRNVIENIVPVVVAVKHLLEKQRSPLLKELLTYLRELMKDYKEEVKEILSADRQLATEIEYDLRRFEEEQAATSRPPTAPSSRQGSPQVMLKSPVVGQAAGITSPQPPGSPKTPALRGRGTPGSRANTPVANKGTPPVLRIITPKGAVSRPPPLSTVALLNSARRAMPPPDPQTPKQKSPQPREKTPQVAGKVSRAISTPSVAMSNITFHGDANVTFMPPSPIAEDHSSEHVYDESSLGISGAETEEEAENVLILQSPMAKSSKPRMWNVTSPAPKNLKKIIEAGEEEAVMPLAEIQNVSANQSEDDMETEQLMTRSSKGALRTKQKAPQDKRTTRKKAAKHQH</sequence>
<feature type="compositionally biased region" description="Polar residues" evidence="7">
    <location>
        <begin position="891"/>
        <end position="907"/>
    </location>
</feature>
<dbReference type="Pfam" id="PF12717">
    <property type="entry name" value="Cnd1"/>
    <property type="match status" value="1"/>
</dbReference>
<dbReference type="Proteomes" id="UP001164746">
    <property type="component" value="Chromosome 4"/>
</dbReference>
<proteinExistence type="predicted"/>
<organism evidence="9 10">
    <name type="scientific">Mya arenaria</name>
    <name type="common">Soft-shell clam</name>
    <dbReference type="NCBI Taxonomy" id="6604"/>
    <lineage>
        <taxon>Eukaryota</taxon>
        <taxon>Metazoa</taxon>
        <taxon>Spiralia</taxon>
        <taxon>Lophotrochozoa</taxon>
        <taxon>Mollusca</taxon>
        <taxon>Bivalvia</taxon>
        <taxon>Autobranchia</taxon>
        <taxon>Heteroconchia</taxon>
        <taxon>Euheterodonta</taxon>
        <taxon>Imparidentia</taxon>
        <taxon>Neoheterodontei</taxon>
        <taxon>Myida</taxon>
        <taxon>Myoidea</taxon>
        <taxon>Myidae</taxon>
        <taxon>Mya</taxon>
    </lineage>
</organism>
<keyword evidence="3" id="KW-0498">Mitosis</keyword>
<dbReference type="PANTHER" id="PTHR14222">
    <property type="entry name" value="CONDENSIN"/>
    <property type="match status" value="1"/>
</dbReference>